<gene>
    <name evidence="1" type="ORF">BFG57_08500</name>
</gene>
<dbReference type="OrthoDB" id="2596042at2"/>
<protein>
    <recommendedName>
        <fullName evidence="3">Cysteine dioxygenase</fullName>
    </recommendedName>
</protein>
<name>A0A1E5LJT8_9BACI</name>
<sequence length="209" mass="24146">MKLDNLMNTVFETKALENASNIEKLKELVSENVTLDNVSSWLRDLKESQDSESIGSLASLMEQHPLGFEKYVIWKSETNGSRVRLHYWPQTKWPMESIHDHRFHFCAKVLKGYYIHEEYDVKNLEGDSVEVYLKKKEIINAGDTYFFPAGSFHRVTPSEEMTVSLIVRGEPVLPYSRVINPDTLKMRKAYGALQKFQSKIANLEAQLTN</sequence>
<dbReference type="RefSeq" id="WP_069715644.1">
    <property type="nucleotide sequence ID" value="NZ_MJEH01000003.1"/>
</dbReference>
<dbReference type="InterPro" id="IPR014710">
    <property type="entry name" value="RmlC-like_jellyroll"/>
</dbReference>
<comment type="caution">
    <text evidence="1">The sequence shown here is derived from an EMBL/GenBank/DDBJ whole genome shotgun (WGS) entry which is preliminary data.</text>
</comment>
<accession>A0A1E5LJT8</accession>
<evidence type="ECO:0000313" key="2">
    <source>
        <dbReference type="Proteomes" id="UP000095209"/>
    </source>
</evidence>
<dbReference type="Proteomes" id="UP000095209">
    <property type="component" value="Unassembled WGS sequence"/>
</dbReference>
<dbReference type="AlphaFoldDB" id="A0A1E5LJT8"/>
<dbReference type="SUPFAM" id="SSF51182">
    <property type="entry name" value="RmlC-like cupins"/>
    <property type="match status" value="1"/>
</dbReference>
<dbReference type="EMBL" id="MJEH01000003">
    <property type="protein sequence ID" value="OEH94288.1"/>
    <property type="molecule type" value="Genomic_DNA"/>
</dbReference>
<evidence type="ECO:0000313" key="1">
    <source>
        <dbReference type="EMBL" id="OEH94288.1"/>
    </source>
</evidence>
<keyword evidence="2" id="KW-1185">Reference proteome</keyword>
<organism evidence="1 2">
    <name type="scientific">Bacillus solimangrovi</name>
    <dbReference type="NCBI Taxonomy" id="1305675"/>
    <lineage>
        <taxon>Bacteria</taxon>
        <taxon>Bacillati</taxon>
        <taxon>Bacillota</taxon>
        <taxon>Bacilli</taxon>
        <taxon>Bacillales</taxon>
        <taxon>Bacillaceae</taxon>
        <taxon>Bacillus</taxon>
    </lineage>
</organism>
<reference evidence="1 2" key="1">
    <citation type="submission" date="2016-08" db="EMBL/GenBank/DDBJ databases">
        <title>Genome of Bacillus solimangrovi GH2-4.</title>
        <authorList>
            <person name="Lim S."/>
            <person name="Kim B.-C."/>
        </authorList>
    </citation>
    <scope>NUCLEOTIDE SEQUENCE [LARGE SCALE GENOMIC DNA]</scope>
    <source>
        <strain evidence="1 2">GH2-4</strain>
    </source>
</reference>
<dbReference type="InterPro" id="IPR011051">
    <property type="entry name" value="RmlC_Cupin_sf"/>
</dbReference>
<dbReference type="Gene3D" id="2.60.120.10">
    <property type="entry name" value="Jelly Rolls"/>
    <property type="match status" value="1"/>
</dbReference>
<dbReference type="STRING" id="1305675.BFG57_08500"/>
<evidence type="ECO:0008006" key="3">
    <source>
        <dbReference type="Google" id="ProtNLM"/>
    </source>
</evidence>
<proteinExistence type="predicted"/>